<dbReference type="AlphaFoldDB" id="A0AAD9HDS9"/>
<accession>A0AAD9HDS9</accession>
<dbReference type="Proteomes" id="UP001232148">
    <property type="component" value="Unassembled WGS sequence"/>
</dbReference>
<protein>
    <submittedName>
        <fullName evidence="1">Uncharacterized protein</fullName>
    </submittedName>
</protein>
<comment type="caution">
    <text evidence="1">The sequence shown here is derived from an EMBL/GenBank/DDBJ whole genome shotgun (WGS) entry which is preliminary data.</text>
</comment>
<evidence type="ECO:0000313" key="2">
    <source>
        <dbReference type="Proteomes" id="UP001232148"/>
    </source>
</evidence>
<evidence type="ECO:0000313" key="1">
    <source>
        <dbReference type="EMBL" id="KAK2027196.1"/>
    </source>
</evidence>
<proteinExistence type="predicted"/>
<reference evidence="1" key="1">
    <citation type="submission" date="2021-06" db="EMBL/GenBank/DDBJ databases">
        <title>Comparative genomics, transcriptomics and evolutionary studies reveal genomic signatures of adaptation to plant cell wall in hemibiotrophic fungi.</title>
        <authorList>
            <consortium name="DOE Joint Genome Institute"/>
            <person name="Baroncelli R."/>
            <person name="Diaz J.F."/>
            <person name="Benocci T."/>
            <person name="Peng M."/>
            <person name="Battaglia E."/>
            <person name="Haridas S."/>
            <person name="Andreopoulos W."/>
            <person name="Labutti K."/>
            <person name="Pangilinan J."/>
            <person name="Floch G.L."/>
            <person name="Makela M.R."/>
            <person name="Henrissat B."/>
            <person name="Grigoriev I.V."/>
            <person name="Crouch J.A."/>
            <person name="De Vries R.P."/>
            <person name="Sukno S.A."/>
            <person name="Thon M.R."/>
        </authorList>
    </citation>
    <scope>NUCLEOTIDE SEQUENCE</scope>
    <source>
        <strain evidence="1">MAFF235873</strain>
    </source>
</reference>
<organism evidence="1 2">
    <name type="scientific">Colletotrichum zoysiae</name>
    <dbReference type="NCBI Taxonomy" id="1216348"/>
    <lineage>
        <taxon>Eukaryota</taxon>
        <taxon>Fungi</taxon>
        <taxon>Dikarya</taxon>
        <taxon>Ascomycota</taxon>
        <taxon>Pezizomycotina</taxon>
        <taxon>Sordariomycetes</taxon>
        <taxon>Hypocreomycetidae</taxon>
        <taxon>Glomerellales</taxon>
        <taxon>Glomerellaceae</taxon>
        <taxon>Colletotrichum</taxon>
        <taxon>Colletotrichum graminicola species complex</taxon>
    </lineage>
</organism>
<dbReference type="EMBL" id="MU842900">
    <property type="protein sequence ID" value="KAK2027196.1"/>
    <property type="molecule type" value="Genomic_DNA"/>
</dbReference>
<sequence>MSDSQQHWPNLETIMDTAPVTLSDVCGMFHDAVAKQYQETGETITYTYINVVKVYVDWPMWWRACVIARLNGHPLPRFPED</sequence>
<gene>
    <name evidence="1" type="ORF">LX32DRAFT_695069</name>
</gene>
<keyword evidence="2" id="KW-1185">Reference proteome</keyword>
<name>A0AAD9HDS9_9PEZI</name>